<organism evidence="1 2">
    <name type="scientific">Legionella shakespearei DSM 23087</name>
    <dbReference type="NCBI Taxonomy" id="1122169"/>
    <lineage>
        <taxon>Bacteria</taxon>
        <taxon>Pseudomonadati</taxon>
        <taxon>Pseudomonadota</taxon>
        <taxon>Gammaproteobacteria</taxon>
        <taxon>Legionellales</taxon>
        <taxon>Legionellaceae</taxon>
        <taxon>Legionella</taxon>
    </lineage>
</organism>
<evidence type="ECO:0000313" key="1">
    <source>
        <dbReference type="EMBL" id="KTD57425.1"/>
    </source>
</evidence>
<evidence type="ECO:0000313" key="2">
    <source>
        <dbReference type="Proteomes" id="UP000054600"/>
    </source>
</evidence>
<accession>A0A0W0YKH5</accession>
<protein>
    <recommendedName>
        <fullName evidence="3">Methyltransferase domain protein</fullName>
    </recommendedName>
</protein>
<dbReference type="eggNOG" id="ENOG5031HRB">
    <property type="taxonomic scope" value="Bacteria"/>
</dbReference>
<comment type="caution">
    <text evidence="1">The sequence shown here is derived from an EMBL/GenBank/DDBJ whole genome shotgun (WGS) entry which is preliminary data.</text>
</comment>
<dbReference type="SUPFAM" id="SSF53335">
    <property type="entry name" value="S-adenosyl-L-methionine-dependent methyltransferases"/>
    <property type="match status" value="1"/>
</dbReference>
<dbReference type="Gene3D" id="3.40.50.150">
    <property type="entry name" value="Vaccinia Virus protein VP39"/>
    <property type="match status" value="1"/>
</dbReference>
<dbReference type="RefSeq" id="WP_018578035.1">
    <property type="nucleotide sequence ID" value="NZ_KB892416.1"/>
</dbReference>
<dbReference type="STRING" id="1122169.Lsha_2576"/>
<keyword evidence="2" id="KW-1185">Reference proteome</keyword>
<dbReference type="PATRIC" id="fig|1122169.6.peg.2972"/>
<gene>
    <name evidence="1" type="ORF">Lsha_2576</name>
</gene>
<proteinExistence type="predicted"/>
<dbReference type="Proteomes" id="UP000054600">
    <property type="component" value="Unassembled WGS sequence"/>
</dbReference>
<evidence type="ECO:0008006" key="3">
    <source>
        <dbReference type="Google" id="ProtNLM"/>
    </source>
</evidence>
<dbReference type="OrthoDB" id="5650497at2"/>
<dbReference type="InterPro" id="IPR029063">
    <property type="entry name" value="SAM-dependent_MTases_sf"/>
</dbReference>
<dbReference type="AlphaFoldDB" id="A0A0W0YKH5"/>
<reference evidence="1 2" key="1">
    <citation type="submission" date="2015-11" db="EMBL/GenBank/DDBJ databases">
        <title>Genomic analysis of 38 Legionella species identifies large and diverse effector repertoires.</title>
        <authorList>
            <person name="Burstein D."/>
            <person name="Amaro F."/>
            <person name="Zusman T."/>
            <person name="Lifshitz Z."/>
            <person name="Cohen O."/>
            <person name="Gilbert J.A."/>
            <person name="Pupko T."/>
            <person name="Shuman H.A."/>
            <person name="Segal G."/>
        </authorList>
    </citation>
    <scope>NUCLEOTIDE SEQUENCE [LARGE SCALE GENOMIC DNA]</scope>
    <source>
        <strain evidence="1 2">ATCC 49655</strain>
    </source>
</reference>
<dbReference type="EMBL" id="LNYW01000067">
    <property type="protein sequence ID" value="KTD57425.1"/>
    <property type="molecule type" value="Genomic_DNA"/>
</dbReference>
<sequence length="284" mass="32761">MNNEALLLILSKIEHQIQSCSDIEKENIKRDLQLVSNTIDSGEYQSTELLNRNRFDTQKRTYEFFSYIKGYYEQATHWKMMLQNIISENTLSILDIGPGFSPKIELALKLLNFKGNLTVLDKSESALNGLKDILALSGIPFKLNCICDDLFLVQSATYDVVTANHLFDDLMLDGFCRAQGRSLVEVYESEGSMIRTTHEIINAFDTQELEECIDQCFNSLVRPGGYLLLRHYQGITEKALELEQWYEFITRFFNKVICRLTNEAFSLRETKNSFVLLQKIPHPI</sequence>
<name>A0A0W0YKH5_9GAMM</name>